<dbReference type="STRING" id="515622.bpr_I0067"/>
<dbReference type="PANTHER" id="PTHR35007">
    <property type="entry name" value="INTEGRAL MEMBRANE PROTEIN-RELATED"/>
    <property type="match status" value="1"/>
</dbReference>
<dbReference type="PANTHER" id="PTHR35007:SF1">
    <property type="entry name" value="PILUS ASSEMBLY PROTEIN"/>
    <property type="match status" value="1"/>
</dbReference>
<dbReference type="eggNOG" id="COG4965">
    <property type="taxonomic scope" value="Bacteria"/>
</dbReference>
<dbReference type="KEGG" id="bpb:bpr_I0067"/>
<feature type="transmembrane region" description="Helical" evidence="1">
    <location>
        <begin position="225"/>
        <end position="245"/>
    </location>
</feature>
<dbReference type="Proteomes" id="UP000001299">
    <property type="component" value="Chromosome 1"/>
</dbReference>
<feature type="transmembrane region" description="Helical" evidence="1">
    <location>
        <begin position="43"/>
        <end position="60"/>
    </location>
</feature>
<keyword evidence="1" id="KW-1133">Transmembrane helix</keyword>
<name>E0RUC9_BUTPB</name>
<sequence>MKLKILKSLWQQALNFRPHRGDIIYLLQGLLIAIMFGRLFFDSWIAVGIISPIAIPWTLMQRKNQKNKKCRLIGIQFKDAIFSVLTSLKAGFSIENAFMEARRDMDLLYGKNSDISFYLSRISKGLRNNVPLEKLIFGMGKETTNTDIQDFALVFSVAKRNGGNMTEIIDRTISVISGKLEVEKEIEVLISAKRLEARIMNMVPFFIIFYISITSPGFFDALYHNVLGICLMAVCMVIYCISYYLSEKIVNISI</sequence>
<feature type="transmembrane region" description="Helical" evidence="1">
    <location>
        <begin position="199"/>
        <end position="219"/>
    </location>
</feature>
<reference evidence="2 3" key="1">
    <citation type="journal article" date="2010" name="PLoS ONE">
        <title>The glycobiome of the rumen bacterium Butyrivibrio proteoclasticus B316(T) highlights adaptation to a polysaccharide-rich environment.</title>
        <authorList>
            <person name="Kelly W.J."/>
            <person name="Leahy S.C."/>
            <person name="Altermann E."/>
            <person name="Yeoman C.J."/>
            <person name="Dunne J.C."/>
            <person name="Kong Z."/>
            <person name="Pacheco D.M."/>
            <person name="Li D."/>
            <person name="Noel S.J."/>
            <person name="Moon C.D."/>
            <person name="Cookson A.L."/>
            <person name="Attwood G.T."/>
        </authorList>
    </citation>
    <scope>NUCLEOTIDE SEQUENCE [LARGE SCALE GENOMIC DNA]</scope>
    <source>
        <strain evidence="3">ATCC 51982 / DSM 14932 / B316</strain>
    </source>
</reference>
<dbReference type="HOGENOM" id="CLU_079577_1_0_9"/>
<dbReference type="EMBL" id="CP001810">
    <property type="protein sequence ID" value="ADL32819.1"/>
    <property type="molecule type" value="Genomic_DNA"/>
</dbReference>
<dbReference type="RefSeq" id="WP_013279478.1">
    <property type="nucleotide sequence ID" value="NC_014387.1"/>
</dbReference>
<keyword evidence="1" id="KW-0472">Membrane</keyword>
<keyword evidence="1" id="KW-0812">Transmembrane</keyword>
<proteinExistence type="predicted"/>
<dbReference type="AlphaFoldDB" id="E0RUC9"/>
<protein>
    <submittedName>
        <fullName evidence="2">Flp pilus assembly protein TadB</fullName>
    </submittedName>
</protein>
<evidence type="ECO:0000313" key="3">
    <source>
        <dbReference type="Proteomes" id="UP000001299"/>
    </source>
</evidence>
<accession>E0RUC9</accession>
<feature type="transmembrane region" description="Helical" evidence="1">
    <location>
        <begin position="21"/>
        <end position="37"/>
    </location>
</feature>
<evidence type="ECO:0000256" key="1">
    <source>
        <dbReference type="SAM" id="Phobius"/>
    </source>
</evidence>
<evidence type="ECO:0000313" key="2">
    <source>
        <dbReference type="EMBL" id="ADL32819.1"/>
    </source>
</evidence>
<gene>
    <name evidence="2" type="primary">tadB</name>
    <name evidence="2" type="ordered locus">bpr_I0067</name>
</gene>
<organism evidence="2 3">
    <name type="scientific">Butyrivibrio proteoclasticus (strain ATCC 51982 / DSM 14932 / B316)</name>
    <name type="common">Clostridium proteoclasticum</name>
    <dbReference type="NCBI Taxonomy" id="515622"/>
    <lineage>
        <taxon>Bacteria</taxon>
        <taxon>Bacillati</taxon>
        <taxon>Bacillota</taxon>
        <taxon>Clostridia</taxon>
        <taxon>Lachnospirales</taxon>
        <taxon>Lachnospiraceae</taxon>
        <taxon>Butyrivibrio</taxon>
    </lineage>
</organism>
<keyword evidence="3" id="KW-1185">Reference proteome</keyword>